<keyword evidence="3" id="KW-0408">Iron</keyword>
<feature type="domain" description="Glutaredoxin" evidence="6">
    <location>
        <begin position="95"/>
        <end position="159"/>
    </location>
</feature>
<evidence type="ECO:0000256" key="5">
    <source>
        <dbReference type="ARBA" id="ARBA00023284"/>
    </source>
</evidence>
<dbReference type="AlphaFoldDB" id="A0A4Z1STB6"/>
<keyword evidence="8" id="KW-1185">Reference proteome</keyword>
<dbReference type="PROSITE" id="PS51354">
    <property type="entry name" value="GLUTAREDOXIN_2"/>
    <property type="match status" value="1"/>
</dbReference>
<evidence type="ECO:0000256" key="3">
    <source>
        <dbReference type="ARBA" id="ARBA00023004"/>
    </source>
</evidence>
<dbReference type="OrthoDB" id="415696at2759"/>
<accession>A0A4Z1STB6</accession>
<dbReference type="NCBIfam" id="TIGR00365">
    <property type="entry name" value="Grx4 family monothiol glutaredoxin"/>
    <property type="match status" value="1"/>
</dbReference>
<dbReference type="InterPro" id="IPR036249">
    <property type="entry name" value="Thioredoxin-like_sf"/>
</dbReference>
<keyword evidence="2" id="KW-0479">Metal-binding</keyword>
<dbReference type="InterPro" id="IPR002109">
    <property type="entry name" value="Glutaredoxin"/>
</dbReference>
<evidence type="ECO:0000256" key="1">
    <source>
        <dbReference type="ARBA" id="ARBA00022714"/>
    </source>
</evidence>
<keyword evidence="5" id="KW-0676">Redox-active center</keyword>
<dbReference type="Proteomes" id="UP000315496">
    <property type="component" value="Chromosome 4"/>
</dbReference>
<keyword evidence="4" id="KW-0411">Iron-sulfur</keyword>
<dbReference type="InterPro" id="IPR033658">
    <property type="entry name" value="GRX_PICOT-like"/>
</dbReference>
<dbReference type="InterPro" id="IPR004480">
    <property type="entry name" value="Monothiol_GRX-rel"/>
</dbReference>
<proteinExistence type="predicted"/>
<reference evidence="7 8" key="1">
    <citation type="submission" date="2019-05" db="EMBL/GenBank/DDBJ databases">
        <title>The compact genome of Giardia muris reveals important steps in the evolution of intestinal protozoan parasites.</title>
        <authorList>
            <person name="Xu F."/>
            <person name="Jimenez-Gonzalez A."/>
            <person name="Einarsson E."/>
            <person name="Astvaldsson A."/>
            <person name="Peirasmaki D."/>
            <person name="Eckmann L."/>
            <person name="Andersson J.O."/>
            <person name="Svard S.G."/>
            <person name="Jerlstrom-Hultqvist J."/>
        </authorList>
    </citation>
    <scope>NUCLEOTIDE SEQUENCE [LARGE SCALE GENOMIC DNA]</scope>
    <source>
        <strain evidence="7 8">Roberts-Thomson</strain>
    </source>
</reference>
<dbReference type="PANTHER" id="PTHR10293:SF72">
    <property type="entry name" value="MONOTHIOL GLUTAREDOXIN-S14, CHLOROPLASTIC"/>
    <property type="match status" value="1"/>
</dbReference>
<dbReference type="GO" id="GO:0051537">
    <property type="term" value="F:2 iron, 2 sulfur cluster binding"/>
    <property type="evidence" value="ECO:0007669"/>
    <property type="project" value="UniProtKB-KW"/>
</dbReference>
<dbReference type="VEuPathDB" id="GiardiaDB:GMRT_10532"/>
<dbReference type="PANTHER" id="PTHR10293">
    <property type="entry name" value="GLUTAREDOXIN FAMILY MEMBER"/>
    <property type="match status" value="1"/>
</dbReference>
<evidence type="ECO:0000256" key="4">
    <source>
        <dbReference type="ARBA" id="ARBA00023014"/>
    </source>
</evidence>
<dbReference type="EMBL" id="VDLU01000004">
    <property type="protein sequence ID" value="TNJ26888.1"/>
    <property type="molecule type" value="Genomic_DNA"/>
</dbReference>
<evidence type="ECO:0000313" key="8">
    <source>
        <dbReference type="Proteomes" id="UP000315496"/>
    </source>
</evidence>
<dbReference type="SUPFAM" id="SSF52833">
    <property type="entry name" value="Thioredoxin-like"/>
    <property type="match status" value="1"/>
</dbReference>
<evidence type="ECO:0000259" key="6">
    <source>
        <dbReference type="Pfam" id="PF00462"/>
    </source>
</evidence>
<organism evidence="7 8">
    <name type="scientific">Giardia muris</name>
    <dbReference type="NCBI Taxonomy" id="5742"/>
    <lineage>
        <taxon>Eukaryota</taxon>
        <taxon>Metamonada</taxon>
        <taxon>Diplomonadida</taxon>
        <taxon>Hexamitidae</taxon>
        <taxon>Giardiinae</taxon>
        <taxon>Giardia</taxon>
    </lineage>
</organism>
<comment type="caution">
    <text evidence="7">The sequence shown here is derived from an EMBL/GenBank/DDBJ whole genome shotgun (WGS) entry which is preliminary data.</text>
</comment>
<dbReference type="GO" id="GO:0046872">
    <property type="term" value="F:metal ion binding"/>
    <property type="evidence" value="ECO:0007669"/>
    <property type="project" value="UniProtKB-KW"/>
</dbReference>
<gene>
    <name evidence="7" type="ORF">GMRT_10532</name>
</gene>
<protein>
    <submittedName>
        <fullName evidence="7">Glutaredoxin 5</fullName>
    </submittedName>
</protein>
<name>A0A4Z1STB6_GIAMU</name>
<keyword evidence="1" id="KW-0001">2Fe-2S</keyword>
<evidence type="ECO:0000313" key="7">
    <source>
        <dbReference type="EMBL" id="TNJ26888.1"/>
    </source>
</evidence>
<sequence>MNRPTRVTPRPRGMLGWLQRHFPLTPLQGLVPKASTLEVRAQIQPPIQRSLYVPVRTLERTSDVNAMLSHNETIEKELTVYIIPRIRELLEEHPVVLFMKGTPDAPECGFSKYASMLLTYNGIEFVGVNVLDDPALRQGIKLYRNWPTIPQLYVHGELVGGSDIIQKLHEAGQLREACGLLPTENH</sequence>
<dbReference type="Gene3D" id="3.40.30.10">
    <property type="entry name" value="Glutaredoxin"/>
    <property type="match status" value="1"/>
</dbReference>
<dbReference type="CDD" id="cd03028">
    <property type="entry name" value="GRX_PICOT_like"/>
    <property type="match status" value="1"/>
</dbReference>
<dbReference type="Pfam" id="PF00462">
    <property type="entry name" value="Glutaredoxin"/>
    <property type="match status" value="1"/>
</dbReference>
<evidence type="ECO:0000256" key="2">
    <source>
        <dbReference type="ARBA" id="ARBA00022723"/>
    </source>
</evidence>